<organism evidence="3 4">
    <name type="scientific">Priestia taiwanensis</name>
    <dbReference type="NCBI Taxonomy" id="1347902"/>
    <lineage>
        <taxon>Bacteria</taxon>
        <taxon>Bacillati</taxon>
        <taxon>Bacillota</taxon>
        <taxon>Bacilli</taxon>
        <taxon>Bacillales</taxon>
        <taxon>Bacillaceae</taxon>
        <taxon>Priestia</taxon>
    </lineage>
</organism>
<protein>
    <submittedName>
        <fullName evidence="3">HTH-type transcriptional regulator Xre</fullName>
    </submittedName>
</protein>
<evidence type="ECO:0000259" key="2">
    <source>
        <dbReference type="PROSITE" id="PS50943"/>
    </source>
</evidence>
<comment type="caution">
    <text evidence="3">The sequence shown here is derived from an EMBL/GenBank/DDBJ whole genome shotgun (WGS) entry which is preliminary data.</text>
</comment>
<dbReference type="InterPro" id="IPR010982">
    <property type="entry name" value="Lambda_DNA-bd_dom_sf"/>
</dbReference>
<sequence length="114" mass="13394">MLGENLRRLRKQEGLTMKELGQKLHLAESTISGYEIGNRTPDYETLGRIADFFEVSIDYLLGRSTDKELINNPELGLWFKDIQDASPEKQEELRKFWDFINMKEKDRKTGEIQK</sequence>
<proteinExistence type="predicted"/>
<dbReference type="Gene3D" id="1.10.260.40">
    <property type="entry name" value="lambda repressor-like DNA-binding domains"/>
    <property type="match status" value="1"/>
</dbReference>
<dbReference type="PANTHER" id="PTHR46558">
    <property type="entry name" value="TRACRIPTIONAL REGULATORY PROTEIN-RELATED-RELATED"/>
    <property type="match status" value="1"/>
</dbReference>
<feature type="domain" description="HTH cro/C1-type" evidence="2">
    <location>
        <begin position="6"/>
        <end position="60"/>
    </location>
</feature>
<dbReference type="Proteomes" id="UP000605259">
    <property type="component" value="Unassembled WGS sequence"/>
</dbReference>
<dbReference type="Pfam" id="PF01381">
    <property type="entry name" value="HTH_3"/>
    <property type="match status" value="1"/>
</dbReference>
<dbReference type="PANTHER" id="PTHR46558:SF11">
    <property type="entry name" value="HTH-TYPE TRANSCRIPTIONAL REGULATOR XRE"/>
    <property type="match status" value="1"/>
</dbReference>
<dbReference type="CDD" id="cd00093">
    <property type="entry name" value="HTH_XRE"/>
    <property type="match status" value="1"/>
</dbReference>
<reference evidence="3" key="2">
    <citation type="submission" date="2020-09" db="EMBL/GenBank/DDBJ databases">
        <authorList>
            <person name="Sun Q."/>
            <person name="Zhou Y."/>
        </authorList>
    </citation>
    <scope>NUCLEOTIDE SEQUENCE</scope>
    <source>
        <strain evidence="3">CGMCC 1.12698</strain>
    </source>
</reference>
<dbReference type="PROSITE" id="PS50943">
    <property type="entry name" value="HTH_CROC1"/>
    <property type="match status" value="1"/>
</dbReference>
<evidence type="ECO:0000313" key="4">
    <source>
        <dbReference type="Proteomes" id="UP000605259"/>
    </source>
</evidence>
<dbReference type="AlphaFoldDB" id="A0A917AK03"/>
<name>A0A917AK03_9BACI</name>
<keyword evidence="4" id="KW-1185">Reference proteome</keyword>
<dbReference type="InterPro" id="IPR001387">
    <property type="entry name" value="Cro/C1-type_HTH"/>
</dbReference>
<evidence type="ECO:0000313" key="3">
    <source>
        <dbReference type="EMBL" id="GGE58368.1"/>
    </source>
</evidence>
<dbReference type="RefSeq" id="WP_188386943.1">
    <property type="nucleotide sequence ID" value="NZ_BMFK01000001.1"/>
</dbReference>
<dbReference type="GO" id="GO:0003677">
    <property type="term" value="F:DNA binding"/>
    <property type="evidence" value="ECO:0007669"/>
    <property type="project" value="UniProtKB-KW"/>
</dbReference>
<dbReference type="EMBL" id="BMFK01000001">
    <property type="protein sequence ID" value="GGE58368.1"/>
    <property type="molecule type" value="Genomic_DNA"/>
</dbReference>
<dbReference type="SMART" id="SM00530">
    <property type="entry name" value="HTH_XRE"/>
    <property type="match status" value="1"/>
</dbReference>
<keyword evidence="1" id="KW-0238">DNA-binding</keyword>
<reference evidence="3" key="1">
    <citation type="journal article" date="2014" name="Int. J. Syst. Evol. Microbiol.">
        <title>Complete genome sequence of Corynebacterium casei LMG S-19264T (=DSM 44701T), isolated from a smear-ripened cheese.</title>
        <authorList>
            <consortium name="US DOE Joint Genome Institute (JGI-PGF)"/>
            <person name="Walter F."/>
            <person name="Albersmeier A."/>
            <person name="Kalinowski J."/>
            <person name="Ruckert C."/>
        </authorList>
    </citation>
    <scope>NUCLEOTIDE SEQUENCE</scope>
    <source>
        <strain evidence="3">CGMCC 1.12698</strain>
    </source>
</reference>
<gene>
    <name evidence="3" type="primary">xre</name>
    <name evidence="3" type="ORF">GCM10007140_05890</name>
</gene>
<dbReference type="SUPFAM" id="SSF47413">
    <property type="entry name" value="lambda repressor-like DNA-binding domains"/>
    <property type="match status" value="1"/>
</dbReference>
<accession>A0A917AK03</accession>
<evidence type="ECO:0000256" key="1">
    <source>
        <dbReference type="ARBA" id="ARBA00023125"/>
    </source>
</evidence>